<keyword evidence="11" id="KW-1185">Reference proteome</keyword>
<comment type="domain">
    <text evidence="8">The N-terminal domain determines nucleotide recognition and specific binding, while the C-terminal domain determines the specific binding to the target protein.</text>
</comment>
<accession>A0A0A2T9M9</accession>
<dbReference type="OrthoDB" id="9788394at2"/>
<dbReference type="GO" id="GO:0006777">
    <property type="term" value="P:Mo-molybdopterin cofactor biosynthetic process"/>
    <property type="evidence" value="ECO:0007669"/>
    <property type="project" value="UniProtKB-KW"/>
</dbReference>
<evidence type="ECO:0000256" key="6">
    <source>
        <dbReference type="ARBA" id="ARBA00023134"/>
    </source>
</evidence>
<keyword evidence="4 8" id="KW-0547">Nucleotide-binding</keyword>
<feature type="binding site" evidence="8">
    <location>
        <position position="64"/>
    </location>
    <ligand>
        <name>GTP</name>
        <dbReference type="ChEBI" id="CHEBI:37565"/>
    </ligand>
</feature>
<protein>
    <recommendedName>
        <fullName evidence="8">Probable molybdenum cofactor guanylyltransferase</fullName>
        <shortName evidence="8">MoCo guanylyltransferase</shortName>
        <ecNumber evidence="8">2.7.7.77</ecNumber>
    </recommendedName>
    <alternativeName>
        <fullName evidence="8">GTP:molybdopterin guanylyltransferase</fullName>
    </alternativeName>
    <alternativeName>
        <fullName evidence="8">Mo-MPT guanylyltransferase</fullName>
    </alternativeName>
    <alternativeName>
        <fullName evidence="8">Molybdopterin guanylyltransferase</fullName>
    </alternativeName>
    <alternativeName>
        <fullName evidence="8">Molybdopterin-guanine dinucleotide synthase</fullName>
        <shortName evidence="8">MGD synthase</shortName>
    </alternativeName>
</protein>
<feature type="domain" description="MobA-like NTP transferase" evidence="9">
    <location>
        <begin position="4"/>
        <end position="150"/>
    </location>
</feature>
<comment type="cofactor">
    <cofactor evidence="8">
        <name>Mg(2+)</name>
        <dbReference type="ChEBI" id="CHEBI:18420"/>
    </cofactor>
</comment>
<comment type="caution">
    <text evidence="8">Lacks conserved residue(s) required for the propagation of feature annotation.</text>
</comment>
<dbReference type="Pfam" id="PF12804">
    <property type="entry name" value="NTP_transf_3"/>
    <property type="match status" value="1"/>
</dbReference>
<dbReference type="InterPro" id="IPR025877">
    <property type="entry name" value="MobA-like_NTP_Trfase"/>
</dbReference>
<evidence type="ECO:0000313" key="11">
    <source>
        <dbReference type="Proteomes" id="UP000030147"/>
    </source>
</evidence>
<dbReference type="AlphaFoldDB" id="A0A0A2T9M9"/>
<keyword evidence="2 8" id="KW-0808">Transferase</keyword>
<comment type="caution">
    <text evidence="10">The sequence shown here is derived from an EMBL/GenBank/DDBJ whole genome shotgun (WGS) entry which is preliminary data.</text>
</comment>
<feature type="binding site" evidence="8">
    <location>
        <position position="93"/>
    </location>
    <ligand>
        <name>Mg(2+)</name>
        <dbReference type="ChEBI" id="CHEBI:18420"/>
    </ligand>
</feature>
<evidence type="ECO:0000256" key="1">
    <source>
        <dbReference type="ARBA" id="ARBA00022490"/>
    </source>
</evidence>
<dbReference type="GO" id="GO:0046872">
    <property type="term" value="F:metal ion binding"/>
    <property type="evidence" value="ECO:0007669"/>
    <property type="project" value="UniProtKB-KW"/>
</dbReference>
<comment type="similarity">
    <text evidence="8">Belongs to the MobA family.</text>
</comment>
<dbReference type="PANTHER" id="PTHR19136:SF81">
    <property type="entry name" value="MOLYBDENUM COFACTOR GUANYLYLTRANSFERASE"/>
    <property type="match status" value="1"/>
</dbReference>
<proteinExistence type="inferred from homology"/>
<dbReference type="Gene3D" id="3.90.550.10">
    <property type="entry name" value="Spore Coat Polysaccharide Biosynthesis Protein SpsA, Chain A"/>
    <property type="match status" value="1"/>
</dbReference>
<evidence type="ECO:0000313" key="10">
    <source>
        <dbReference type="EMBL" id="KGP71118.1"/>
    </source>
</evidence>
<dbReference type="InterPro" id="IPR013482">
    <property type="entry name" value="Molybde_CF_guanTrfase"/>
</dbReference>
<dbReference type="EMBL" id="AVBF01000083">
    <property type="protein sequence ID" value="KGP71118.1"/>
    <property type="molecule type" value="Genomic_DNA"/>
</dbReference>
<keyword evidence="3 8" id="KW-0479">Metal-binding</keyword>
<evidence type="ECO:0000259" key="9">
    <source>
        <dbReference type="Pfam" id="PF12804"/>
    </source>
</evidence>
<keyword evidence="5 8" id="KW-0460">Magnesium</keyword>
<comment type="subcellular location">
    <subcellularLocation>
        <location evidence="8">Cytoplasm</location>
    </subcellularLocation>
</comment>
<dbReference type="InterPro" id="IPR029044">
    <property type="entry name" value="Nucleotide-diphossugar_trans"/>
</dbReference>
<dbReference type="Proteomes" id="UP000030147">
    <property type="component" value="Unassembled WGS sequence"/>
</dbReference>
<evidence type="ECO:0000256" key="4">
    <source>
        <dbReference type="ARBA" id="ARBA00022741"/>
    </source>
</evidence>
<dbReference type="eggNOG" id="COG0746">
    <property type="taxonomic scope" value="Bacteria"/>
</dbReference>
<dbReference type="GO" id="GO:0005525">
    <property type="term" value="F:GTP binding"/>
    <property type="evidence" value="ECO:0007669"/>
    <property type="project" value="UniProtKB-UniRule"/>
</dbReference>
<evidence type="ECO:0000256" key="2">
    <source>
        <dbReference type="ARBA" id="ARBA00022679"/>
    </source>
</evidence>
<feature type="binding site" evidence="8">
    <location>
        <position position="93"/>
    </location>
    <ligand>
        <name>GTP</name>
        <dbReference type="ChEBI" id="CHEBI:37565"/>
    </ligand>
</feature>
<dbReference type="STRING" id="1385514.N782_21855"/>
<keyword evidence="1 8" id="KW-0963">Cytoplasm</keyword>
<dbReference type="PANTHER" id="PTHR19136">
    <property type="entry name" value="MOLYBDENUM COFACTOR GUANYLYLTRANSFERASE"/>
    <property type="match status" value="1"/>
</dbReference>
<name>A0A0A2T9M9_9BACI</name>
<keyword evidence="7 8" id="KW-0501">Molybdenum cofactor biosynthesis</keyword>
<dbReference type="RefSeq" id="WP_036823869.1">
    <property type="nucleotide sequence ID" value="NZ_AVBF01000083.1"/>
</dbReference>
<comment type="function">
    <text evidence="8">Transfers a GMP moiety from GTP to Mo-molybdopterin (Mo-MPT) cofactor (Moco or molybdenum cofactor) to form Mo-molybdopterin guanine dinucleotide (Mo-MGD) cofactor.</text>
</comment>
<dbReference type="SUPFAM" id="SSF53448">
    <property type="entry name" value="Nucleotide-diphospho-sugar transferases"/>
    <property type="match status" value="1"/>
</dbReference>
<dbReference type="EC" id="2.7.7.77" evidence="8"/>
<reference evidence="10 11" key="1">
    <citation type="journal article" date="2015" name="Stand. Genomic Sci.">
        <title>High quality draft genome sequence of the moderately halophilic bacterium Pontibacillus yanchengensis Y32(T) and comparison among Pontibacillus genomes.</title>
        <authorList>
            <person name="Huang J."/>
            <person name="Qiao Z.X."/>
            <person name="Tang J.W."/>
            <person name="Wang G."/>
        </authorList>
    </citation>
    <scope>NUCLEOTIDE SEQUENCE [LARGE SCALE GENOMIC DNA]</scope>
    <source>
        <strain evidence="10 11">Y32</strain>
    </source>
</reference>
<evidence type="ECO:0000256" key="8">
    <source>
        <dbReference type="HAMAP-Rule" id="MF_00316"/>
    </source>
</evidence>
<sequence>MVQAIVMAGGESRRMGRNKALLPLDGKPMITHVVEEIHLITSSIVISTNEPDLFSFLPYPKVEDQYKGKGPLAALERVMSYSEEEWFLIAACDMPFINHKVYNDMYNKRGFYKAVVPKYEGRIQPMSGLYHKDVYPLVRHLLEADKLRMLDLLDLTSTKYVSAFSDDINADEIDNHFINLNYPDQYEKFKN</sequence>
<organism evidence="10 11">
    <name type="scientific">Pontibacillus yanchengensis Y32</name>
    <dbReference type="NCBI Taxonomy" id="1385514"/>
    <lineage>
        <taxon>Bacteria</taxon>
        <taxon>Bacillati</taxon>
        <taxon>Bacillota</taxon>
        <taxon>Bacilli</taxon>
        <taxon>Bacillales</taxon>
        <taxon>Bacillaceae</taxon>
        <taxon>Pontibacillus</taxon>
    </lineage>
</organism>
<feature type="binding site" evidence="8">
    <location>
        <position position="19"/>
    </location>
    <ligand>
        <name>GTP</name>
        <dbReference type="ChEBI" id="CHEBI:37565"/>
    </ligand>
</feature>
<dbReference type="CDD" id="cd02503">
    <property type="entry name" value="MobA"/>
    <property type="match status" value="1"/>
</dbReference>
<evidence type="ECO:0000256" key="5">
    <source>
        <dbReference type="ARBA" id="ARBA00022842"/>
    </source>
</evidence>
<comment type="catalytic activity">
    <reaction evidence="8">
        <text>Mo-molybdopterin + GTP + H(+) = Mo-molybdopterin guanine dinucleotide + diphosphate</text>
        <dbReference type="Rhea" id="RHEA:34243"/>
        <dbReference type="ChEBI" id="CHEBI:15378"/>
        <dbReference type="ChEBI" id="CHEBI:33019"/>
        <dbReference type="ChEBI" id="CHEBI:37565"/>
        <dbReference type="ChEBI" id="CHEBI:71302"/>
        <dbReference type="ChEBI" id="CHEBI:71310"/>
        <dbReference type="EC" id="2.7.7.77"/>
    </reaction>
</comment>
<evidence type="ECO:0000256" key="7">
    <source>
        <dbReference type="ARBA" id="ARBA00023150"/>
    </source>
</evidence>
<dbReference type="HAMAP" id="MF_00316">
    <property type="entry name" value="MobA"/>
    <property type="match status" value="1"/>
</dbReference>
<dbReference type="GO" id="GO:0005737">
    <property type="term" value="C:cytoplasm"/>
    <property type="evidence" value="ECO:0007669"/>
    <property type="project" value="UniProtKB-SubCell"/>
</dbReference>
<dbReference type="GO" id="GO:0061603">
    <property type="term" value="F:molybdenum cofactor guanylyltransferase activity"/>
    <property type="evidence" value="ECO:0007669"/>
    <property type="project" value="UniProtKB-EC"/>
</dbReference>
<keyword evidence="6 8" id="KW-0342">GTP-binding</keyword>
<evidence type="ECO:0000256" key="3">
    <source>
        <dbReference type="ARBA" id="ARBA00022723"/>
    </source>
</evidence>
<gene>
    <name evidence="8" type="primary">mobA</name>
    <name evidence="10" type="ORF">N782_21855</name>
</gene>